<dbReference type="AlphaFoldDB" id="A0A6B0Z080"/>
<sequence length="499" mass="56705">MSTDTTLFAHIAHSKLKSQIEDTAVEALGYVLSQSPVARRTLADLLKVEDFDVGSIYRVETWEPDKKGAIPDLVCFDDRNSKHVLIEVKFWANLTKNQPNQYLKQLQDDREDLPAALLFIAPKARQDSLWRELIELAEKDFKVNAISEADPVRSALIGGKLHLLKLISWAYLLECLAKAARDENERDTEADIQQLRGLTNSMDGDAFLPMRSKDLASESAQQMLDVAELVDDATYHAKRAGWVDTDGLIAAPSETGYGRYIRVGGVDTWFGLHFGAWAKHSDTPLWVSFWDGYREQLEQANLLLNEKTWINKRACFPITLPDSKNYHQVLDSVVNSLGELAKRFDPSVSKTADRIDSDFYREWRQQKQGPDFAERMLGVRRIVDDATNRANSKGWISLDRMIVKPRREGYGRFIRIGGVKAWLGIHFDAWAQHRDTPLWLVSDHPEKQRLAKVTDTGHEVHWRHCIPIDVPATVEHDKVLDSVVADLKSIAEKLMASHT</sequence>
<accession>A0A6B0Z080</accession>
<protein>
    <recommendedName>
        <fullName evidence="2">PD-(D/E)XK nuclease superfamily protein</fullName>
    </recommendedName>
</protein>
<comment type="caution">
    <text evidence="1">The sequence shown here is derived from an EMBL/GenBank/DDBJ whole genome shotgun (WGS) entry which is preliminary data.</text>
</comment>
<evidence type="ECO:0008006" key="2">
    <source>
        <dbReference type="Google" id="ProtNLM"/>
    </source>
</evidence>
<name>A0A6B0Z080_9CHLR</name>
<evidence type="ECO:0000313" key="1">
    <source>
        <dbReference type="EMBL" id="MXY96141.1"/>
    </source>
</evidence>
<proteinExistence type="predicted"/>
<organism evidence="1">
    <name type="scientific">Caldilineaceae bacterium SB0664_bin_27</name>
    <dbReference type="NCBI Taxonomy" id="2605260"/>
    <lineage>
        <taxon>Bacteria</taxon>
        <taxon>Bacillati</taxon>
        <taxon>Chloroflexota</taxon>
        <taxon>Caldilineae</taxon>
        <taxon>Caldilineales</taxon>
        <taxon>Caldilineaceae</taxon>
    </lineage>
</organism>
<dbReference type="EMBL" id="VXRG01000188">
    <property type="protein sequence ID" value="MXY96141.1"/>
    <property type="molecule type" value="Genomic_DNA"/>
</dbReference>
<reference evidence="1" key="1">
    <citation type="submission" date="2019-09" db="EMBL/GenBank/DDBJ databases">
        <title>Characterisation of the sponge microbiome using genome-centric metagenomics.</title>
        <authorList>
            <person name="Engelberts J.P."/>
            <person name="Robbins S.J."/>
            <person name="De Goeij J.M."/>
            <person name="Aranda M."/>
            <person name="Bell S.C."/>
            <person name="Webster N.S."/>
        </authorList>
    </citation>
    <scope>NUCLEOTIDE SEQUENCE</scope>
    <source>
        <strain evidence="1">SB0664_bin_27</strain>
    </source>
</reference>
<gene>
    <name evidence="1" type="ORF">F4Y42_22085</name>
</gene>